<gene>
    <name evidence="2" type="ORF">SAMN04489712_112217</name>
</gene>
<evidence type="ECO:0000313" key="3">
    <source>
        <dbReference type="Proteomes" id="UP000236723"/>
    </source>
</evidence>
<feature type="transmembrane region" description="Helical" evidence="1">
    <location>
        <begin position="165"/>
        <end position="188"/>
    </location>
</feature>
<dbReference type="EMBL" id="FNVO01000012">
    <property type="protein sequence ID" value="SEG79447.1"/>
    <property type="molecule type" value="Genomic_DNA"/>
</dbReference>
<keyword evidence="3" id="KW-1185">Reference proteome</keyword>
<dbReference type="Proteomes" id="UP000236723">
    <property type="component" value="Unassembled WGS sequence"/>
</dbReference>
<evidence type="ECO:0000256" key="1">
    <source>
        <dbReference type="SAM" id="Phobius"/>
    </source>
</evidence>
<dbReference type="RefSeq" id="WP_103940834.1">
    <property type="nucleotide sequence ID" value="NZ_FNVO01000012.1"/>
</dbReference>
<keyword evidence="1" id="KW-0812">Transmembrane</keyword>
<proteinExistence type="predicted"/>
<name>A0A1H6D2E2_9ACTN</name>
<keyword evidence="1" id="KW-0472">Membrane</keyword>
<sequence length="248" mass="26614">MVAVGYAAGTAGAALGLLRTSATMSQLINVGVAIAATAVANVPAMGDAAANWTAIAARMDGGVKGTESDIIRQVRQDWIADDGRAFIEVVNRFTAETEATRKFFDQVEKSLDDIGDAYRTYWYSILVMAGTALSVCLVAFAMLFTPLFPQGMAILQWMGALACKIIALLTTMLKGFLAIAATTLATGAKGMMQLFNIKPTGGAAIDFTQTRVDMNRFNDDFYQNPNRPNTAGGFHWVAPKRDEPEPIK</sequence>
<accession>A0A1H6D2E2</accession>
<reference evidence="3" key="1">
    <citation type="submission" date="2016-10" db="EMBL/GenBank/DDBJ databases">
        <authorList>
            <person name="Varghese N."/>
            <person name="Submissions S."/>
        </authorList>
    </citation>
    <scope>NUCLEOTIDE SEQUENCE [LARGE SCALE GENOMIC DNA]</scope>
    <source>
        <strain evidence="3">DSM 43163</strain>
    </source>
</reference>
<dbReference type="OrthoDB" id="3528564at2"/>
<keyword evidence="1" id="KW-1133">Transmembrane helix</keyword>
<organism evidence="2 3">
    <name type="scientific">Thermomonospora echinospora</name>
    <dbReference type="NCBI Taxonomy" id="1992"/>
    <lineage>
        <taxon>Bacteria</taxon>
        <taxon>Bacillati</taxon>
        <taxon>Actinomycetota</taxon>
        <taxon>Actinomycetes</taxon>
        <taxon>Streptosporangiales</taxon>
        <taxon>Thermomonosporaceae</taxon>
        <taxon>Thermomonospora</taxon>
    </lineage>
</organism>
<dbReference type="AlphaFoldDB" id="A0A1H6D2E2"/>
<protein>
    <submittedName>
        <fullName evidence="2">Uncharacterized protein</fullName>
    </submittedName>
</protein>
<evidence type="ECO:0000313" key="2">
    <source>
        <dbReference type="EMBL" id="SEG79447.1"/>
    </source>
</evidence>
<feature type="transmembrane region" description="Helical" evidence="1">
    <location>
        <begin position="121"/>
        <end position="145"/>
    </location>
</feature>